<accession>A0AAD4QS42</accession>
<evidence type="ECO:0000259" key="1">
    <source>
        <dbReference type="PROSITE" id="PS50181"/>
    </source>
</evidence>
<dbReference type="SMART" id="SM00256">
    <property type="entry name" value="FBOX"/>
    <property type="match status" value="1"/>
</dbReference>
<keyword evidence="3" id="KW-1185">Reference proteome</keyword>
<feature type="domain" description="F-box" evidence="1">
    <location>
        <begin position="2"/>
        <end position="48"/>
    </location>
</feature>
<dbReference type="AlphaFoldDB" id="A0AAD4QS42"/>
<sequence>MGTQLLRLPDEVLVLIISFLPLRDITACKRSCWQLRAVIKQSGILRCRIRTLKNHLEDISPPGLSSSDFLKSLKRWEKAWLTFDIGKDTASYTTHRPYYEGYSEFLLQSGYLIAMPKGERRGWSYLDLYSQRGHHKDQLAPKWTGIQLAVDFRIRGWALDVDQDLVAVSFLTLPHEARKGRMEIRLMHFTTGVDHQSTSAPAIQLEFEGKYDMSFRTQMEVLGDNLVVLIAHESSFLRRYQTLYLVDWVRGRVLCSRRAKAGTYFPVLTSISKDVLVLGRKRDWALELCKIERNGRLDTFTLCTLCVLKLPAVRRGTYTELTGFRRAPSGTPRSLAVPRPSALPFRSSPADTVLSFYVVVIRREKYFSDSQGFFFYVLPNALRALADVIMRYRPRREVGNKETRSAMSSWLHRYIGRAPLGPPAIVSWEDWGPRSTRWVTPDIGLGRQSLCGMRCAFMEVGGSALRMLDFNPGRLRRVVAVRDNGKDGEKTLVRLAVTTPSTIPAGHFFLHDITSSLPYYELKRTGLKSDFFLMDDEWTAQIEDDDIFGDKYIIMVHSVFGSNS</sequence>
<evidence type="ECO:0000313" key="3">
    <source>
        <dbReference type="Proteomes" id="UP001203297"/>
    </source>
</evidence>
<dbReference type="PROSITE" id="PS50181">
    <property type="entry name" value="FBOX"/>
    <property type="match status" value="1"/>
</dbReference>
<reference evidence="2" key="1">
    <citation type="journal article" date="2022" name="New Phytol.">
        <title>Evolutionary transition to the ectomycorrhizal habit in the genomes of a hyperdiverse lineage of mushroom-forming fungi.</title>
        <authorList>
            <person name="Looney B."/>
            <person name="Miyauchi S."/>
            <person name="Morin E."/>
            <person name="Drula E."/>
            <person name="Courty P.E."/>
            <person name="Kohler A."/>
            <person name="Kuo A."/>
            <person name="LaButti K."/>
            <person name="Pangilinan J."/>
            <person name="Lipzen A."/>
            <person name="Riley R."/>
            <person name="Andreopoulos W."/>
            <person name="He G."/>
            <person name="Johnson J."/>
            <person name="Nolan M."/>
            <person name="Tritt A."/>
            <person name="Barry K.W."/>
            <person name="Grigoriev I.V."/>
            <person name="Nagy L.G."/>
            <person name="Hibbett D."/>
            <person name="Henrissat B."/>
            <person name="Matheny P.B."/>
            <person name="Labbe J."/>
            <person name="Martin F.M."/>
        </authorList>
    </citation>
    <scope>NUCLEOTIDE SEQUENCE</scope>
    <source>
        <strain evidence="2">BPL690</strain>
    </source>
</reference>
<organism evidence="2 3">
    <name type="scientific">Multifurca ochricompacta</name>
    <dbReference type="NCBI Taxonomy" id="376703"/>
    <lineage>
        <taxon>Eukaryota</taxon>
        <taxon>Fungi</taxon>
        <taxon>Dikarya</taxon>
        <taxon>Basidiomycota</taxon>
        <taxon>Agaricomycotina</taxon>
        <taxon>Agaricomycetes</taxon>
        <taxon>Russulales</taxon>
        <taxon>Russulaceae</taxon>
        <taxon>Multifurca</taxon>
    </lineage>
</organism>
<dbReference type="Proteomes" id="UP001203297">
    <property type="component" value="Unassembled WGS sequence"/>
</dbReference>
<name>A0AAD4QS42_9AGAM</name>
<gene>
    <name evidence="2" type="ORF">B0F90DRAFT_1682491</name>
</gene>
<dbReference type="InterPro" id="IPR036047">
    <property type="entry name" value="F-box-like_dom_sf"/>
</dbReference>
<comment type="caution">
    <text evidence="2">The sequence shown here is derived from an EMBL/GenBank/DDBJ whole genome shotgun (WGS) entry which is preliminary data.</text>
</comment>
<dbReference type="InterPro" id="IPR001810">
    <property type="entry name" value="F-box_dom"/>
</dbReference>
<proteinExistence type="predicted"/>
<dbReference type="SUPFAM" id="SSF81383">
    <property type="entry name" value="F-box domain"/>
    <property type="match status" value="1"/>
</dbReference>
<dbReference type="Gene3D" id="1.20.1280.50">
    <property type="match status" value="1"/>
</dbReference>
<dbReference type="Pfam" id="PF12937">
    <property type="entry name" value="F-box-like"/>
    <property type="match status" value="1"/>
</dbReference>
<evidence type="ECO:0000313" key="2">
    <source>
        <dbReference type="EMBL" id="KAI0306810.1"/>
    </source>
</evidence>
<dbReference type="EMBL" id="WTXG01000002">
    <property type="protein sequence ID" value="KAI0306810.1"/>
    <property type="molecule type" value="Genomic_DNA"/>
</dbReference>
<protein>
    <recommendedName>
        <fullName evidence="1">F-box domain-containing protein</fullName>
    </recommendedName>
</protein>